<evidence type="ECO:0000256" key="2">
    <source>
        <dbReference type="ARBA" id="ARBA00022695"/>
    </source>
</evidence>
<dbReference type="InterPro" id="IPR043502">
    <property type="entry name" value="DNA/RNA_pol_sf"/>
</dbReference>
<evidence type="ECO:0000313" key="4">
    <source>
        <dbReference type="EMBL" id="APG79151.1"/>
    </source>
</evidence>
<name>A0A1L3KNR6_9VIRU</name>
<organism evidence="3">
    <name type="scientific">Hubei reo-like virus 11</name>
    <dbReference type="NCBI Taxonomy" id="1923174"/>
    <lineage>
        <taxon>Viruses</taxon>
        <taxon>Riboviria</taxon>
    </lineage>
</organism>
<reference evidence="3" key="1">
    <citation type="journal article" date="2016" name="Nature">
        <title>Redefining the invertebrate RNA virosphere.</title>
        <authorList>
            <person name="Shi M."/>
            <person name="Lin X.D."/>
            <person name="Tian J.H."/>
            <person name="Chen L.J."/>
            <person name="Chen X."/>
            <person name="Li C.X."/>
            <person name="Qin X.C."/>
            <person name="Li J."/>
            <person name="Cao J.P."/>
            <person name="Eden J.S."/>
            <person name="Buchmann J."/>
            <person name="Wang W."/>
            <person name="Xu J."/>
            <person name="Holmes E.C."/>
            <person name="Zhang Y.Z."/>
        </authorList>
    </citation>
    <scope>NUCLEOTIDE SEQUENCE</scope>
    <source>
        <strain evidence="3">Arthropodmix13320</strain>
        <strain evidence="4">QTM23921</strain>
    </source>
</reference>
<dbReference type="EMBL" id="KX884671">
    <property type="protein sequence ID" value="APG79151.1"/>
    <property type="molecule type" value="Genomic_RNA"/>
</dbReference>
<evidence type="ECO:0000313" key="3">
    <source>
        <dbReference type="EMBL" id="APG79051.1"/>
    </source>
</evidence>
<dbReference type="Gene3D" id="3.30.70.2480">
    <property type="match status" value="1"/>
</dbReference>
<protein>
    <submittedName>
        <fullName evidence="3">RNA-dependent RNA polymerase</fullName>
    </submittedName>
</protein>
<dbReference type="GO" id="GO:0003968">
    <property type="term" value="F:RNA-directed RNA polymerase activity"/>
    <property type="evidence" value="ECO:0007669"/>
    <property type="project" value="UniProtKB-KW"/>
</dbReference>
<dbReference type="SUPFAM" id="SSF56672">
    <property type="entry name" value="DNA/RNA polymerases"/>
    <property type="match status" value="1"/>
</dbReference>
<evidence type="ECO:0000256" key="1">
    <source>
        <dbReference type="ARBA" id="ARBA00022679"/>
    </source>
</evidence>
<keyword evidence="1" id="KW-0808">Transferase</keyword>
<dbReference type="EMBL" id="KX884574">
    <property type="protein sequence ID" value="APG79051.1"/>
    <property type="molecule type" value="Genomic_RNA"/>
</dbReference>
<sequence length="1398" mass="159678">MIESLIDAVHSAIHSENVDEKLTLEEHIFKTLLCTRNNIDESKLFGDHFTQGYAFSDETGFVRNELKFSNVYDTIFKLNAFNVSKQNVEKYDDIFKKLILEHDQLPMWYDLTTDDLTSSKTPLCRIASKSYIKERFDMMINDGIEKMDVFESTKNDTDIEVGNDLFPPKNVRKVSKKLMLRTRIRNELDTYYKSHPSEFLLTTILMLKASDTNYFDYGLRYLELMLESFDLKIGDKNILHLPTEYRSNGDFVQVHYSTLFIHQFKYILNLMTLRLHNMALGSLEEEHRAVSDEILLHILPNPMTIGKAVKTAFTPISLYNSIDTKIEVDETLNLNQHKHPYYEVSEGDLDSYPYTFMQHTVCIGACNATAGRSAYTAKVRDFVKTFFDYTKEHELHLFEKFVLKRLMPVRKNIGVPHDLIFVKMHTGASGYSHSHKLADFVPSIKKNYEENKRFMQFDADNEDARQLASALEKVGYDMTKKLVEEGMYPDAEGFKSRLSSYLTARSSGLAPISMEMTVEDVIKGEKVRTKVKNNFTSKSFFEALRGEDVFTVDLNVHGIDSIKYYEGLTPQEKKRVETEGYNNNDLAKMGVSKIGSRATSGYRAIRAIFMMKLQYHLMQCAIIKPHVEATTHRYPDNEPPKSLWISDQDYGRSILTTDQDGSDDVWARYVMASSTGRYLISCADSSAWDQRVKVKFMLAFYEGIKKALAEIAGIYQQHYMTREGNGLTLLQIIDLFNEVQSESKYLAEYGFEAAILDVNFLTSGRLDTFLLNSVMNSEINKIINDRLQRLIEYIRLLVRYIALTVAGDDMISLLFIGNKQIRADQIEKIKEIIIKVYTNVGHDINANKTVMSFQGAEVAKRNMYCGFIFRDPNIQFYESEKTDRVDTKITRLRGQASKHFEMIKRSVCNMRVSTMHSRLILMLMYYYKYIDRSNVDKQSKTSTTIKYYPPYSASIMPTHVSGGLGATFTGVSQNEALFLIFQGSEIINKSIAVLKTLKNVTNERVQNGVLRKYIGDERYKYVKKGMAASNIIDIKFENTNPGEPSSSVSKGIDFKKKTMKVERKEASAQAILNLSRSGVKVPEQLKYSNAPEVMVDNFAQLINLKAAANKQDVDRIIADLFTSDNGKIKFTNDFKTNERLVDIYEIYSMMLLNLVADENAESYIACGTPRIASQAAIMQKMECYYGSRHGKGVRLNLEGANVALRRFINKTSISITSDQLMNAMNQAGVFNTTDLTHDKVVDFLTAVSGDADAANGTIRDLMRESYTWDDMLTAVTIAGSSVEAFDWSKNNVETRTSLKYMGVGVPDSVRTLVQYSALMYAMQCSSFYDKYYSSVNIILKQGYEMVLNDMRKKTKNNNEVEFGDVIENSLISTISDFYKRAKYEMARTVTAKYDDSSV</sequence>
<keyword evidence="3" id="KW-0696">RNA-directed RNA polymerase</keyword>
<accession>A0A1L3KNR6</accession>
<keyword evidence="2" id="KW-0548">Nucleotidyltransferase</keyword>
<proteinExistence type="predicted"/>